<dbReference type="InterPro" id="IPR056009">
    <property type="entry name" value="DUF7587"/>
</dbReference>
<feature type="compositionally biased region" description="Basic and acidic residues" evidence="1">
    <location>
        <begin position="254"/>
        <end position="272"/>
    </location>
</feature>
<accession>A0AAE0UF10</accession>
<evidence type="ECO:0000256" key="1">
    <source>
        <dbReference type="SAM" id="MobiDB-lite"/>
    </source>
</evidence>
<dbReference type="Proteomes" id="UP001281003">
    <property type="component" value="Unassembled WGS sequence"/>
</dbReference>
<comment type="caution">
    <text evidence="3">The sequence shown here is derived from an EMBL/GenBank/DDBJ whole genome shotgun (WGS) entry which is preliminary data.</text>
</comment>
<feature type="compositionally biased region" description="Polar residues" evidence="1">
    <location>
        <begin position="375"/>
        <end position="393"/>
    </location>
</feature>
<feature type="domain" description="DUF7587" evidence="2">
    <location>
        <begin position="27"/>
        <end position="170"/>
    </location>
</feature>
<proteinExistence type="predicted"/>
<reference evidence="3" key="2">
    <citation type="submission" date="2023-07" db="EMBL/GenBank/DDBJ databases">
        <authorList>
            <consortium name="Lawrence Berkeley National Laboratory"/>
            <person name="Haridas S."/>
            <person name="Hensen N."/>
            <person name="Bonometti L."/>
            <person name="Westerberg I."/>
            <person name="Brannstrom I.O."/>
            <person name="Guillou S."/>
            <person name="Cros-Aarteil S."/>
            <person name="Calhoun S."/>
            <person name="Kuo A."/>
            <person name="Mondo S."/>
            <person name="Pangilinan J."/>
            <person name="Riley R."/>
            <person name="LaButti K."/>
            <person name="Andreopoulos B."/>
            <person name="Lipzen A."/>
            <person name="Chen C."/>
            <person name="Yanf M."/>
            <person name="Daum C."/>
            <person name="Ng V."/>
            <person name="Clum A."/>
            <person name="Steindorff A."/>
            <person name="Ohm R."/>
            <person name="Martin F."/>
            <person name="Silar P."/>
            <person name="Natvig D."/>
            <person name="Lalanne C."/>
            <person name="Gautier V."/>
            <person name="Ament-velasquez S.L."/>
            <person name="Kruys A."/>
            <person name="Hutchinson M.I."/>
            <person name="Powell A.J."/>
            <person name="Barry K."/>
            <person name="Miller A.N."/>
            <person name="Grigoriev I.V."/>
            <person name="Debuchy R."/>
            <person name="Gladieux P."/>
            <person name="Thoren M.H."/>
            <person name="Johannesson H."/>
        </authorList>
    </citation>
    <scope>NUCLEOTIDE SEQUENCE</scope>
    <source>
        <strain evidence="3">FGSC 1904</strain>
    </source>
</reference>
<organism evidence="3 4">
    <name type="scientific">Sordaria brevicollis</name>
    <dbReference type="NCBI Taxonomy" id="83679"/>
    <lineage>
        <taxon>Eukaryota</taxon>
        <taxon>Fungi</taxon>
        <taxon>Dikarya</taxon>
        <taxon>Ascomycota</taxon>
        <taxon>Pezizomycotina</taxon>
        <taxon>Sordariomycetes</taxon>
        <taxon>Sordariomycetidae</taxon>
        <taxon>Sordariales</taxon>
        <taxon>Sordariaceae</taxon>
        <taxon>Sordaria</taxon>
    </lineage>
</organism>
<dbReference type="Pfam" id="PF24494">
    <property type="entry name" value="DUF7587"/>
    <property type="match status" value="1"/>
</dbReference>
<name>A0AAE0UF10_SORBR</name>
<evidence type="ECO:0000259" key="2">
    <source>
        <dbReference type="Pfam" id="PF24494"/>
    </source>
</evidence>
<sequence length="427" mass="47559">MTIVTPDEFWHIVPSPHDTKRIPNLPLPPKLWHVQHYDSQSINLTHGGFQARNPHLDIRSFDALTIEAGRHFIWDTRNWNSCFLSTFDNKEHADRWAMMTYKRPPYNNILKDPVIVYELDTSKLPPGTTLFQAEALCKVALRKGRYIHHPYQKDEWIFYQQIPVCCIVRRYYPWSDYERCLEDPVDSETLARALVGCEWLPPSSTGGPRPPSPAQTEEDQDGLDELTGRMNGLGLQNGTETVDGVTSDADESAQDDRDQEPTGDASSDHALLEPEEDVETNPVLDTSAFNNPVKHESADSGSQTDDTPKTTDAETQTEDLIDPSPTVDTASTQDVADEDVTDTQLSGDTVVAADPVQEDATVTGDLISNPKDDTSQAVANPTSSDNGTMQAMPHSQQKIIWKVNQEGMEVTKAKFSVVVQVEIRAAD</sequence>
<dbReference type="PANTHER" id="PTHR40781:SF1">
    <property type="match status" value="1"/>
</dbReference>
<evidence type="ECO:0000313" key="4">
    <source>
        <dbReference type="Proteomes" id="UP001281003"/>
    </source>
</evidence>
<dbReference type="AlphaFoldDB" id="A0AAE0UF10"/>
<dbReference type="EMBL" id="JAUTDP010000002">
    <property type="protein sequence ID" value="KAK3401395.1"/>
    <property type="molecule type" value="Genomic_DNA"/>
</dbReference>
<reference evidence="3" key="1">
    <citation type="journal article" date="2023" name="Mol. Phylogenet. Evol.">
        <title>Genome-scale phylogeny and comparative genomics of the fungal order Sordariales.</title>
        <authorList>
            <person name="Hensen N."/>
            <person name="Bonometti L."/>
            <person name="Westerberg I."/>
            <person name="Brannstrom I.O."/>
            <person name="Guillou S."/>
            <person name="Cros-Aarteil S."/>
            <person name="Calhoun S."/>
            <person name="Haridas S."/>
            <person name="Kuo A."/>
            <person name="Mondo S."/>
            <person name="Pangilinan J."/>
            <person name="Riley R."/>
            <person name="LaButti K."/>
            <person name="Andreopoulos B."/>
            <person name="Lipzen A."/>
            <person name="Chen C."/>
            <person name="Yan M."/>
            <person name="Daum C."/>
            <person name="Ng V."/>
            <person name="Clum A."/>
            <person name="Steindorff A."/>
            <person name="Ohm R.A."/>
            <person name="Martin F."/>
            <person name="Silar P."/>
            <person name="Natvig D.O."/>
            <person name="Lalanne C."/>
            <person name="Gautier V."/>
            <person name="Ament-Velasquez S.L."/>
            <person name="Kruys A."/>
            <person name="Hutchinson M.I."/>
            <person name="Powell A.J."/>
            <person name="Barry K."/>
            <person name="Miller A.N."/>
            <person name="Grigoriev I.V."/>
            <person name="Debuchy R."/>
            <person name="Gladieux P."/>
            <person name="Hiltunen Thoren M."/>
            <person name="Johannesson H."/>
        </authorList>
    </citation>
    <scope>NUCLEOTIDE SEQUENCE</scope>
    <source>
        <strain evidence="3">FGSC 1904</strain>
    </source>
</reference>
<feature type="region of interest" description="Disordered" evidence="1">
    <location>
        <begin position="201"/>
        <end position="393"/>
    </location>
</feature>
<dbReference type="PANTHER" id="PTHR40781">
    <property type="match status" value="1"/>
</dbReference>
<protein>
    <recommendedName>
        <fullName evidence="2">DUF7587 domain-containing protein</fullName>
    </recommendedName>
</protein>
<gene>
    <name evidence="3" type="ORF">B0T20DRAFT_114199</name>
</gene>
<keyword evidence="4" id="KW-1185">Reference proteome</keyword>
<evidence type="ECO:0000313" key="3">
    <source>
        <dbReference type="EMBL" id="KAK3401395.1"/>
    </source>
</evidence>